<keyword evidence="1" id="KW-0808">Transferase</keyword>
<keyword evidence="4" id="KW-0067">ATP-binding</keyword>
<dbReference type="PIRSF" id="PIRSF000722">
    <property type="entry name" value="Acetate_prop_kin"/>
    <property type="match status" value="1"/>
</dbReference>
<evidence type="ECO:0000256" key="1">
    <source>
        <dbReference type="ARBA" id="ARBA00022679"/>
    </source>
</evidence>
<name>X0SWH7_9ZZZZ</name>
<dbReference type="InterPro" id="IPR004372">
    <property type="entry name" value="Ac/propionate_kinase"/>
</dbReference>
<dbReference type="PANTHER" id="PTHR21060:SF15">
    <property type="entry name" value="ACETATE KINASE-RELATED"/>
    <property type="match status" value="1"/>
</dbReference>
<dbReference type="PROSITE" id="PS01076">
    <property type="entry name" value="ACETATE_KINASE_2"/>
    <property type="match status" value="1"/>
</dbReference>
<dbReference type="PROSITE" id="PS01075">
    <property type="entry name" value="ACETATE_KINASE_1"/>
    <property type="match status" value="1"/>
</dbReference>
<organism evidence="5">
    <name type="scientific">marine sediment metagenome</name>
    <dbReference type="NCBI Taxonomy" id="412755"/>
    <lineage>
        <taxon>unclassified sequences</taxon>
        <taxon>metagenomes</taxon>
        <taxon>ecological metagenomes</taxon>
    </lineage>
</organism>
<dbReference type="InterPro" id="IPR043129">
    <property type="entry name" value="ATPase_NBD"/>
</dbReference>
<dbReference type="InterPro" id="IPR023865">
    <property type="entry name" value="Aliphatic_acid_kinase_CS"/>
</dbReference>
<dbReference type="GO" id="GO:0005524">
    <property type="term" value="F:ATP binding"/>
    <property type="evidence" value="ECO:0007669"/>
    <property type="project" value="UniProtKB-KW"/>
</dbReference>
<keyword evidence="3" id="KW-0418">Kinase</keyword>
<dbReference type="GO" id="GO:0008776">
    <property type="term" value="F:acetate kinase activity"/>
    <property type="evidence" value="ECO:0007669"/>
    <property type="project" value="TreeGrafter"/>
</dbReference>
<dbReference type="PANTHER" id="PTHR21060">
    <property type="entry name" value="ACETATE KINASE"/>
    <property type="match status" value="1"/>
</dbReference>
<sequence length="423" mass="47034">MNILVINCGSSSIKYQLIDREKRKALAKGLLEKIGKANSWQIHHIGRKVVKRQDEVTTYEEGLKSILALLLDKKRGVIKDASEISAVGHRVVHGGEDFFHSVLIDDKVIKTIKSYISLAPLHNPPNLAGIKAARSLLPDVPQVAVFDTAFHQTLPEKAFLYALPYQYYEKYKIRRYGFHGTSHRYIAERAAKFLKKPLKELKIITCHLGNGCSITAIDKGKSIDTSMGFTPLEGLVMGTRCGDVDAAAVLFLMEKENFSAAQMDNLLNEQSGLLGISGISNDLREVQKWVVKGDQRAKLTLEVFAYRIKKYIGAYSAVLGGLDALIFSAGIGENEANIRDKVCQRLEFLGVYLDKKKNRASSKASRFISAESSPAKILVIPTNEEEMIAEETWRVVSKTVNGESGIVSSKKQTTRYNSQELLK</sequence>
<evidence type="ECO:0000256" key="2">
    <source>
        <dbReference type="ARBA" id="ARBA00022741"/>
    </source>
</evidence>
<evidence type="ECO:0000313" key="5">
    <source>
        <dbReference type="EMBL" id="GAF79461.1"/>
    </source>
</evidence>
<comment type="caution">
    <text evidence="5">The sequence shown here is derived from an EMBL/GenBank/DDBJ whole genome shotgun (WGS) entry which is preliminary data.</text>
</comment>
<evidence type="ECO:0000256" key="3">
    <source>
        <dbReference type="ARBA" id="ARBA00022777"/>
    </source>
</evidence>
<dbReference type="EMBL" id="BARS01000576">
    <property type="protein sequence ID" value="GAF79461.1"/>
    <property type="molecule type" value="Genomic_DNA"/>
</dbReference>
<proteinExistence type="inferred from homology"/>
<dbReference type="PRINTS" id="PR00471">
    <property type="entry name" value="ACETATEKNASE"/>
</dbReference>
<evidence type="ECO:0000256" key="4">
    <source>
        <dbReference type="ARBA" id="ARBA00022840"/>
    </source>
</evidence>
<dbReference type="InterPro" id="IPR000890">
    <property type="entry name" value="Aliphatic_acid_kin_short-chain"/>
</dbReference>
<dbReference type="SUPFAM" id="SSF53067">
    <property type="entry name" value="Actin-like ATPase domain"/>
    <property type="match status" value="2"/>
</dbReference>
<dbReference type="NCBIfam" id="TIGR00016">
    <property type="entry name" value="ackA"/>
    <property type="match status" value="1"/>
</dbReference>
<evidence type="ECO:0008006" key="6">
    <source>
        <dbReference type="Google" id="ProtNLM"/>
    </source>
</evidence>
<dbReference type="AlphaFoldDB" id="X0SWH7"/>
<dbReference type="HAMAP" id="MF_00020">
    <property type="entry name" value="Acetate_kinase"/>
    <property type="match status" value="1"/>
</dbReference>
<accession>X0SWH7</accession>
<dbReference type="GO" id="GO:0006083">
    <property type="term" value="P:acetate metabolic process"/>
    <property type="evidence" value="ECO:0007669"/>
    <property type="project" value="TreeGrafter"/>
</dbReference>
<dbReference type="Pfam" id="PF00871">
    <property type="entry name" value="Acetate_kinase"/>
    <property type="match status" value="1"/>
</dbReference>
<dbReference type="CDD" id="cd24010">
    <property type="entry name" value="ASKHA_NBD_AcK_PK"/>
    <property type="match status" value="1"/>
</dbReference>
<protein>
    <recommendedName>
        <fullName evidence="6">Acetate kinase</fullName>
    </recommendedName>
</protein>
<gene>
    <name evidence="5" type="ORF">S01H1_01355</name>
</gene>
<dbReference type="Gene3D" id="3.30.420.40">
    <property type="match status" value="2"/>
</dbReference>
<keyword evidence="2" id="KW-0547">Nucleotide-binding</keyword>
<reference evidence="5" key="1">
    <citation type="journal article" date="2014" name="Front. Microbiol.">
        <title>High frequency of phylogenetically diverse reductive dehalogenase-homologous genes in deep subseafloor sedimentary metagenomes.</title>
        <authorList>
            <person name="Kawai M."/>
            <person name="Futagami T."/>
            <person name="Toyoda A."/>
            <person name="Takaki Y."/>
            <person name="Nishi S."/>
            <person name="Hori S."/>
            <person name="Arai W."/>
            <person name="Tsubouchi T."/>
            <person name="Morono Y."/>
            <person name="Uchiyama I."/>
            <person name="Ito T."/>
            <person name="Fujiyama A."/>
            <person name="Inagaki F."/>
            <person name="Takami H."/>
        </authorList>
    </citation>
    <scope>NUCLEOTIDE SEQUENCE</scope>
    <source>
        <strain evidence="5">Expedition CK06-06</strain>
    </source>
</reference>